<keyword evidence="1" id="KW-0472">Membrane</keyword>
<dbReference type="EMBL" id="JADIMH010000032">
    <property type="protein sequence ID" value="MBO8467271.1"/>
    <property type="molecule type" value="Genomic_DNA"/>
</dbReference>
<evidence type="ECO:0000313" key="2">
    <source>
        <dbReference type="EMBL" id="MBO8467271.1"/>
    </source>
</evidence>
<evidence type="ECO:0000313" key="3">
    <source>
        <dbReference type="Proteomes" id="UP000823660"/>
    </source>
</evidence>
<gene>
    <name evidence="2" type="ORF">IAB99_05865</name>
</gene>
<keyword evidence="1" id="KW-0812">Transmembrane</keyword>
<feature type="transmembrane region" description="Helical" evidence="1">
    <location>
        <begin position="46"/>
        <end position="69"/>
    </location>
</feature>
<comment type="caution">
    <text evidence="2">The sequence shown here is derived from an EMBL/GenBank/DDBJ whole genome shotgun (WGS) entry which is preliminary data.</text>
</comment>
<feature type="transmembrane region" description="Helical" evidence="1">
    <location>
        <begin position="109"/>
        <end position="130"/>
    </location>
</feature>
<reference evidence="2" key="1">
    <citation type="submission" date="2020-10" db="EMBL/GenBank/DDBJ databases">
        <authorList>
            <person name="Gilroy R."/>
        </authorList>
    </citation>
    <scope>NUCLEOTIDE SEQUENCE</scope>
    <source>
        <strain evidence="2">B1-15692</strain>
    </source>
</reference>
<name>A0A9D9I7D1_9BACT</name>
<proteinExistence type="predicted"/>
<organism evidence="2 3">
    <name type="scientific">Candidatus Cryptobacteroides faecipullorum</name>
    <dbReference type="NCBI Taxonomy" id="2840764"/>
    <lineage>
        <taxon>Bacteria</taxon>
        <taxon>Pseudomonadati</taxon>
        <taxon>Bacteroidota</taxon>
        <taxon>Bacteroidia</taxon>
        <taxon>Bacteroidales</taxon>
        <taxon>Candidatus Cryptobacteroides</taxon>
    </lineage>
</organism>
<accession>A0A9D9I7D1</accession>
<keyword evidence="1" id="KW-1133">Transmembrane helix</keyword>
<evidence type="ECO:0008006" key="4">
    <source>
        <dbReference type="Google" id="ProtNLM"/>
    </source>
</evidence>
<evidence type="ECO:0000256" key="1">
    <source>
        <dbReference type="SAM" id="Phobius"/>
    </source>
</evidence>
<protein>
    <recommendedName>
        <fullName evidence="4">Bacterial Pleckstrin homology domain-containing protein</fullName>
    </recommendedName>
</protein>
<feature type="transmembrane region" description="Helical" evidence="1">
    <location>
        <begin position="75"/>
        <end position="97"/>
    </location>
</feature>
<reference evidence="2" key="2">
    <citation type="journal article" date="2021" name="PeerJ">
        <title>Extensive microbial diversity within the chicken gut microbiome revealed by metagenomics and culture.</title>
        <authorList>
            <person name="Gilroy R."/>
            <person name="Ravi A."/>
            <person name="Getino M."/>
            <person name="Pursley I."/>
            <person name="Horton D.L."/>
            <person name="Alikhan N.F."/>
            <person name="Baker D."/>
            <person name="Gharbi K."/>
            <person name="Hall N."/>
            <person name="Watson M."/>
            <person name="Adriaenssens E.M."/>
            <person name="Foster-Nyarko E."/>
            <person name="Jarju S."/>
            <person name="Secka A."/>
            <person name="Antonio M."/>
            <person name="Oren A."/>
            <person name="Chaudhuri R.R."/>
            <person name="La Ragione R."/>
            <person name="Hildebrand F."/>
            <person name="Pallen M.J."/>
        </authorList>
    </citation>
    <scope>NUCLEOTIDE SEQUENCE</scope>
    <source>
        <strain evidence="2">B1-15692</strain>
    </source>
</reference>
<dbReference type="Proteomes" id="UP000823660">
    <property type="component" value="Unassembled WGS sequence"/>
</dbReference>
<sequence>MEGAYIGLLIGGMIVLSGLLSLWRPDLLSPFSGMSKTELDKVDLKHAGKSACAVLIATGIVSAAVNWFLCAVGYADAGITVMVLTIVLGGIILMAVMRKYDSNPSAWRYRFGIIFMALFFLVVGTLLLVWSRPNGIEVKDGKVVISGNYGMEVPLDEIRMVEMLDSLPEIEARTNGIGMVHVQKGNFRLDRVGACRLYVNMKYSPFVHIVTSDTGHIFFNTDDPALTEELYDMISSSVNQ</sequence>
<dbReference type="AlphaFoldDB" id="A0A9D9I7D1"/>
<feature type="transmembrane region" description="Helical" evidence="1">
    <location>
        <begin position="6"/>
        <end position="25"/>
    </location>
</feature>